<dbReference type="GO" id="GO:0009253">
    <property type="term" value="P:peptidoglycan catabolic process"/>
    <property type="evidence" value="ECO:0007669"/>
    <property type="project" value="InterPro"/>
</dbReference>
<evidence type="ECO:0000313" key="1">
    <source>
        <dbReference type="EMBL" id="CAA9534725.1"/>
    </source>
</evidence>
<dbReference type="EMBL" id="CADCVM010000511">
    <property type="protein sequence ID" value="CAA9534725.1"/>
    <property type="molecule type" value="Genomic_DNA"/>
</dbReference>
<dbReference type="InterPro" id="IPR036505">
    <property type="entry name" value="Amidase/PGRP_sf"/>
</dbReference>
<name>A0A6J4TX10_9ACTN</name>
<reference evidence="1" key="1">
    <citation type="submission" date="2020-02" db="EMBL/GenBank/DDBJ databases">
        <authorList>
            <person name="Meier V. D."/>
        </authorList>
    </citation>
    <scope>NUCLEOTIDE SEQUENCE</scope>
    <source>
        <strain evidence="1">AVDCRST_MAG05</strain>
    </source>
</reference>
<dbReference type="Gene3D" id="3.40.80.10">
    <property type="entry name" value="Peptidoglycan recognition protein-like"/>
    <property type="match status" value="1"/>
</dbReference>
<evidence type="ECO:0008006" key="2">
    <source>
        <dbReference type="Google" id="ProtNLM"/>
    </source>
</evidence>
<protein>
    <recommendedName>
        <fullName evidence="2">N-acetylmuramoyl-L-alanine amidase domain-containing protein</fullName>
    </recommendedName>
</protein>
<dbReference type="SUPFAM" id="SSF55846">
    <property type="entry name" value="N-acetylmuramoyl-L-alanine amidase-like"/>
    <property type="match status" value="1"/>
</dbReference>
<gene>
    <name evidence="1" type="ORF">AVDCRST_MAG05-4744</name>
</gene>
<dbReference type="AlphaFoldDB" id="A0A6J4TX10"/>
<sequence length="66" mass="7636">MYDASARLSAYLSRKYGIRLDRQHVIAHKQVPGGGRGGGISCRVDPGKHCNWNKYTRRVRCHRRRL</sequence>
<accession>A0A6J4TX10</accession>
<dbReference type="GO" id="GO:0008745">
    <property type="term" value="F:N-acetylmuramoyl-L-alanine amidase activity"/>
    <property type="evidence" value="ECO:0007669"/>
    <property type="project" value="InterPro"/>
</dbReference>
<proteinExistence type="predicted"/>
<organism evidence="1">
    <name type="scientific">uncultured Rubrobacteraceae bacterium</name>
    <dbReference type="NCBI Taxonomy" id="349277"/>
    <lineage>
        <taxon>Bacteria</taxon>
        <taxon>Bacillati</taxon>
        <taxon>Actinomycetota</taxon>
        <taxon>Rubrobacteria</taxon>
        <taxon>Rubrobacterales</taxon>
        <taxon>Rubrobacteraceae</taxon>
        <taxon>environmental samples</taxon>
    </lineage>
</organism>